<dbReference type="KEGG" id="sphe:GFH32_06305"/>
<organism evidence="1 2">
    <name type="scientific">Sphingobacterium zhuxiongii</name>
    <dbReference type="NCBI Taxonomy" id="2662364"/>
    <lineage>
        <taxon>Bacteria</taxon>
        <taxon>Pseudomonadati</taxon>
        <taxon>Bacteroidota</taxon>
        <taxon>Sphingobacteriia</taxon>
        <taxon>Sphingobacteriales</taxon>
        <taxon>Sphingobacteriaceae</taxon>
        <taxon>Sphingobacterium</taxon>
    </lineage>
</organism>
<accession>A0A5Q0QEI8</accession>
<reference evidence="1 2" key="1">
    <citation type="submission" date="2019-10" db="EMBL/GenBank/DDBJ databases">
        <authorList>
            <person name="Dong K."/>
        </authorList>
    </citation>
    <scope>NUCLEOTIDE SEQUENCE [LARGE SCALE GENOMIC DNA]</scope>
    <source>
        <strain evidence="2">dk4302</strain>
    </source>
</reference>
<evidence type="ECO:0000313" key="1">
    <source>
        <dbReference type="EMBL" id="QGA25952.1"/>
    </source>
</evidence>
<dbReference type="EMBL" id="CP045652">
    <property type="protein sequence ID" value="QGA25952.1"/>
    <property type="molecule type" value="Genomic_DNA"/>
</dbReference>
<sequence length="177" mass="20757">MSFEEILNELRKYYPFGVPFMDERYCSTKEFKFGRQVHNDQYAEGIEGLAEANDELSSLLNSEIDSYFMAAGHFCHHYTFYTHDNRDERYYSLLISTIIPFYTIRILDTTTWESDFSSFQSKYPEKTKLIEEYIARRFPGYQVITDNELLTKSIDGVEVDLSDHPSLLNLAFTTILA</sequence>
<proteinExistence type="predicted"/>
<dbReference type="AlphaFoldDB" id="A0A5Q0QEI8"/>
<keyword evidence="2" id="KW-1185">Reference proteome</keyword>
<protein>
    <submittedName>
        <fullName evidence="1">Uncharacterized protein</fullName>
    </submittedName>
</protein>
<dbReference type="Proteomes" id="UP000326921">
    <property type="component" value="Chromosome"/>
</dbReference>
<dbReference type="RefSeq" id="WP_153510329.1">
    <property type="nucleotide sequence ID" value="NZ_CP045652.1"/>
</dbReference>
<evidence type="ECO:0000313" key="2">
    <source>
        <dbReference type="Proteomes" id="UP000326921"/>
    </source>
</evidence>
<name>A0A5Q0QEI8_9SPHI</name>
<gene>
    <name evidence="1" type="ORF">GFH32_06305</name>
</gene>